<evidence type="ECO:0000313" key="3">
    <source>
        <dbReference type="RefSeq" id="XP_022238355.1"/>
    </source>
</evidence>
<feature type="signal peptide" evidence="1">
    <location>
        <begin position="1"/>
        <end position="23"/>
    </location>
</feature>
<evidence type="ECO:0000256" key="1">
    <source>
        <dbReference type="SAM" id="SignalP"/>
    </source>
</evidence>
<keyword evidence="2" id="KW-1185">Reference proteome</keyword>
<dbReference type="Proteomes" id="UP000694941">
    <property type="component" value="Unplaced"/>
</dbReference>
<organism evidence="2 3">
    <name type="scientific">Limulus polyphemus</name>
    <name type="common">Atlantic horseshoe crab</name>
    <dbReference type="NCBI Taxonomy" id="6850"/>
    <lineage>
        <taxon>Eukaryota</taxon>
        <taxon>Metazoa</taxon>
        <taxon>Ecdysozoa</taxon>
        <taxon>Arthropoda</taxon>
        <taxon>Chelicerata</taxon>
        <taxon>Merostomata</taxon>
        <taxon>Xiphosura</taxon>
        <taxon>Limulidae</taxon>
        <taxon>Limulus</taxon>
    </lineage>
</organism>
<accession>A0ABM1S400</accession>
<name>A0ABM1S400_LIMPO</name>
<keyword evidence="1" id="KW-0732">Signal</keyword>
<dbReference type="GeneID" id="111085182"/>
<gene>
    <name evidence="3" type="primary">LOC111085182</name>
</gene>
<protein>
    <submittedName>
        <fullName evidence="3">Uncharacterized protein LOC111085182</fullName>
    </submittedName>
</protein>
<evidence type="ECO:0000313" key="2">
    <source>
        <dbReference type="Proteomes" id="UP000694941"/>
    </source>
</evidence>
<proteinExistence type="predicted"/>
<feature type="chain" id="PRO_5045784385" evidence="1">
    <location>
        <begin position="24"/>
        <end position="139"/>
    </location>
</feature>
<sequence length="139" mass="15881">MNNISMKTMIFLVALLLLKVSLAHPQARIKRSGISDTRLAELETQVSLNRPRSGSVAYGIFDPSKIGKRTFHQFRQFPEPTDIVYDDPDYIWNTPKDNYQQEAIIFKNPFLADGAEWLSEILSLAKIKTRPNSKKEDIA</sequence>
<reference evidence="3" key="1">
    <citation type="submission" date="2025-08" db="UniProtKB">
        <authorList>
            <consortium name="RefSeq"/>
        </authorList>
    </citation>
    <scope>IDENTIFICATION</scope>
    <source>
        <tissue evidence="3">Muscle</tissue>
    </source>
</reference>
<dbReference type="RefSeq" id="XP_022238355.1">
    <property type="nucleotide sequence ID" value="XM_022382647.1"/>
</dbReference>